<name>A0A5E7EUV5_PSEFL</name>
<accession>A0A5E7EUV5</accession>
<gene>
    <name evidence="1" type="ORF">PS723_04968</name>
</gene>
<dbReference type="RefSeq" id="WP_150806257.1">
    <property type="nucleotide sequence ID" value="NZ_CABVHY010000029.1"/>
</dbReference>
<reference evidence="1 2" key="1">
    <citation type="submission" date="2019-09" db="EMBL/GenBank/DDBJ databases">
        <authorList>
            <person name="Chandra G."/>
            <person name="Truman W A."/>
        </authorList>
    </citation>
    <scope>NUCLEOTIDE SEQUENCE [LARGE SCALE GENOMIC DNA]</scope>
    <source>
        <strain evidence="1">PS723</strain>
    </source>
</reference>
<dbReference type="EMBL" id="CABVHY010000029">
    <property type="protein sequence ID" value="VVO30715.1"/>
    <property type="molecule type" value="Genomic_DNA"/>
</dbReference>
<protein>
    <submittedName>
        <fullName evidence="1">Uncharacterized protein</fullName>
    </submittedName>
</protein>
<evidence type="ECO:0000313" key="1">
    <source>
        <dbReference type="EMBL" id="VVO30715.1"/>
    </source>
</evidence>
<proteinExistence type="predicted"/>
<sequence length="94" mass="10316">MTTPRTTSQIACDALENLEIAKRSLRQLEVLLCLTSNQSDVGQRIRDLIDIGRDLAADAANTASCHCEEIGQQLNVATQNARSQNVSRTAEMRT</sequence>
<evidence type="ECO:0000313" key="2">
    <source>
        <dbReference type="Proteomes" id="UP000379480"/>
    </source>
</evidence>
<dbReference type="Proteomes" id="UP000379480">
    <property type="component" value="Unassembled WGS sequence"/>
</dbReference>
<dbReference type="AlphaFoldDB" id="A0A5E7EUV5"/>
<organism evidence="1 2">
    <name type="scientific">Pseudomonas fluorescens</name>
    <dbReference type="NCBI Taxonomy" id="294"/>
    <lineage>
        <taxon>Bacteria</taxon>
        <taxon>Pseudomonadati</taxon>
        <taxon>Pseudomonadota</taxon>
        <taxon>Gammaproteobacteria</taxon>
        <taxon>Pseudomonadales</taxon>
        <taxon>Pseudomonadaceae</taxon>
        <taxon>Pseudomonas</taxon>
    </lineage>
</organism>